<dbReference type="GO" id="GO:0140567">
    <property type="term" value="F:membrane protein dislocase activity"/>
    <property type="evidence" value="ECO:0007669"/>
    <property type="project" value="UniProtKB-ARBA"/>
</dbReference>
<dbReference type="SUPFAM" id="SSF52540">
    <property type="entry name" value="P-loop containing nucleoside triphosphate hydrolases"/>
    <property type="match status" value="1"/>
</dbReference>
<protein>
    <submittedName>
        <fullName evidence="9">AAA-domain-containing protein</fullName>
    </submittedName>
</protein>
<evidence type="ECO:0000313" key="10">
    <source>
        <dbReference type="Proteomes" id="UP000053477"/>
    </source>
</evidence>
<comment type="subcellular location">
    <subcellularLocation>
        <location evidence="1">Mitochondrion outer membrane</location>
        <topology evidence="1">Single-pass membrane protein</topology>
    </subcellularLocation>
</comment>
<dbReference type="GO" id="GO:0005524">
    <property type="term" value="F:ATP binding"/>
    <property type="evidence" value="ECO:0007669"/>
    <property type="project" value="UniProtKB-KW"/>
</dbReference>
<dbReference type="FunCoup" id="A0A0H2RTH6">
    <property type="interactions" value="300"/>
</dbReference>
<keyword evidence="2 6" id="KW-0547">Nucleotide-binding</keyword>
<dbReference type="Gene3D" id="3.40.50.300">
    <property type="entry name" value="P-loop containing nucleotide triphosphate hydrolases"/>
    <property type="match status" value="1"/>
</dbReference>
<keyword evidence="5" id="KW-0496">Mitochondrion</keyword>
<evidence type="ECO:0000313" key="9">
    <source>
        <dbReference type="EMBL" id="KLO08131.1"/>
    </source>
</evidence>
<dbReference type="InterPro" id="IPR027417">
    <property type="entry name" value="P-loop_NTPase"/>
</dbReference>
<dbReference type="PANTHER" id="PTHR45644:SF3">
    <property type="entry name" value="FI08533P-RELATED"/>
    <property type="match status" value="1"/>
</dbReference>
<reference evidence="9 10" key="1">
    <citation type="submission" date="2015-04" db="EMBL/GenBank/DDBJ databases">
        <title>Complete genome sequence of Schizopora paradoxa KUC8140, a cosmopolitan wood degrader in East Asia.</title>
        <authorList>
            <consortium name="DOE Joint Genome Institute"/>
            <person name="Min B."/>
            <person name="Park H."/>
            <person name="Jang Y."/>
            <person name="Kim J.-J."/>
            <person name="Kim K.H."/>
            <person name="Pangilinan J."/>
            <person name="Lipzen A."/>
            <person name="Riley R."/>
            <person name="Grigoriev I.V."/>
            <person name="Spatafora J.W."/>
            <person name="Choi I.-G."/>
        </authorList>
    </citation>
    <scope>NUCLEOTIDE SEQUENCE [LARGE SCALE GENOMIC DNA]</scope>
    <source>
        <strain evidence="9 10">KUC8140</strain>
    </source>
</reference>
<feature type="transmembrane region" description="Helical" evidence="7">
    <location>
        <begin position="12"/>
        <end position="33"/>
    </location>
</feature>
<dbReference type="SMART" id="SM00382">
    <property type="entry name" value="AAA"/>
    <property type="match status" value="1"/>
</dbReference>
<dbReference type="FunFam" id="3.40.50.300:FF:000538">
    <property type="entry name" value="ATPase family AAA domain-containing protein 1"/>
    <property type="match status" value="1"/>
</dbReference>
<dbReference type="EMBL" id="KQ086105">
    <property type="protein sequence ID" value="KLO08131.1"/>
    <property type="molecule type" value="Genomic_DNA"/>
</dbReference>
<dbReference type="InterPro" id="IPR003959">
    <property type="entry name" value="ATPase_AAA_core"/>
</dbReference>
<dbReference type="Pfam" id="PF17862">
    <property type="entry name" value="AAA_lid_3"/>
    <property type="match status" value="1"/>
</dbReference>
<keyword evidence="4 6" id="KW-0067">ATP-binding</keyword>
<dbReference type="GO" id="GO:0016887">
    <property type="term" value="F:ATP hydrolysis activity"/>
    <property type="evidence" value="ECO:0007669"/>
    <property type="project" value="InterPro"/>
</dbReference>
<evidence type="ECO:0000256" key="3">
    <source>
        <dbReference type="ARBA" id="ARBA00022787"/>
    </source>
</evidence>
<gene>
    <name evidence="9" type="ORF">SCHPADRAFT_621191</name>
</gene>
<keyword evidence="3" id="KW-1000">Mitochondrion outer membrane</keyword>
<evidence type="ECO:0000259" key="8">
    <source>
        <dbReference type="SMART" id="SM00382"/>
    </source>
</evidence>
<organism evidence="9 10">
    <name type="scientific">Schizopora paradoxa</name>
    <dbReference type="NCBI Taxonomy" id="27342"/>
    <lineage>
        <taxon>Eukaryota</taxon>
        <taxon>Fungi</taxon>
        <taxon>Dikarya</taxon>
        <taxon>Basidiomycota</taxon>
        <taxon>Agaricomycotina</taxon>
        <taxon>Agaricomycetes</taxon>
        <taxon>Hymenochaetales</taxon>
        <taxon>Schizoporaceae</taxon>
        <taxon>Schizopora</taxon>
    </lineage>
</organism>
<sequence length="367" mass="40592">MSNDNVLTKKIVVNALMFAASQVAVYYSLRWVLDSMGPSGERKDAKAKSAGVLKRLGHKDLKLNEYEEVIAAEVIHPDDIDVRFSDIGGLDAIVASLRESIIYPLVYPTLFTSSSSLLGAPKGVLLYGPPGCGKTMLAKALAKESGATFINIAVSALANKWYGESNKLVAGLFSLARKVQPSIIFIDEIDSFMKERGRGDHEVTGMMKAEFMTLWDGLLSATDRIMVLGATNRPNDIDSAILRRMPKRFAVGLPDREQRLRILSLMLKGTSLEPNFPLDLLATRTDGLSGSDLKEVCRNAAMVPVREYMKKANGDRELLEKDREDGFKLRPLRFEDFFAKDAANMTIPGLHDHSQVYEFSPEEADLD</sequence>
<dbReference type="InterPro" id="IPR003593">
    <property type="entry name" value="AAA+_ATPase"/>
</dbReference>
<dbReference type="Proteomes" id="UP000053477">
    <property type="component" value="Unassembled WGS sequence"/>
</dbReference>
<evidence type="ECO:0000256" key="1">
    <source>
        <dbReference type="ARBA" id="ARBA00004572"/>
    </source>
</evidence>
<dbReference type="GO" id="GO:0140570">
    <property type="term" value="P:extraction of mislocalized protein from mitochondrial outer membrane"/>
    <property type="evidence" value="ECO:0007669"/>
    <property type="project" value="TreeGrafter"/>
</dbReference>
<dbReference type="Gene3D" id="1.10.8.60">
    <property type="match status" value="1"/>
</dbReference>
<dbReference type="PROSITE" id="PS00674">
    <property type="entry name" value="AAA"/>
    <property type="match status" value="1"/>
</dbReference>
<dbReference type="InterPro" id="IPR051701">
    <property type="entry name" value="Mito_OM_Translocase_MSP1"/>
</dbReference>
<accession>A0A0H2RTH6</accession>
<keyword evidence="7" id="KW-0472">Membrane</keyword>
<evidence type="ECO:0000256" key="7">
    <source>
        <dbReference type="SAM" id="Phobius"/>
    </source>
</evidence>
<dbReference type="AlphaFoldDB" id="A0A0H2RTH6"/>
<keyword evidence="10" id="KW-1185">Reference proteome</keyword>
<feature type="domain" description="AAA+ ATPase" evidence="8">
    <location>
        <begin position="120"/>
        <end position="255"/>
    </location>
</feature>
<comment type="similarity">
    <text evidence="6">Belongs to the AAA ATPase family.</text>
</comment>
<dbReference type="Pfam" id="PF00004">
    <property type="entry name" value="AAA"/>
    <property type="match status" value="1"/>
</dbReference>
<evidence type="ECO:0000256" key="2">
    <source>
        <dbReference type="ARBA" id="ARBA00022741"/>
    </source>
</evidence>
<keyword evidence="7" id="KW-0812">Transmembrane</keyword>
<evidence type="ECO:0000256" key="5">
    <source>
        <dbReference type="ARBA" id="ARBA00023128"/>
    </source>
</evidence>
<dbReference type="InParanoid" id="A0A0H2RTH6"/>
<dbReference type="InterPro" id="IPR041569">
    <property type="entry name" value="AAA_lid_3"/>
</dbReference>
<dbReference type="PANTHER" id="PTHR45644">
    <property type="entry name" value="AAA ATPASE, PUTATIVE (AFU_ORTHOLOGUE AFUA_2G12920)-RELATED-RELATED"/>
    <property type="match status" value="1"/>
</dbReference>
<dbReference type="InterPro" id="IPR003960">
    <property type="entry name" value="ATPase_AAA_CS"/>
</dbReference>
<name>A0A0H2RTH6_9AGAM</name>
<dbReference type="OrthoDB" id="10254455at2759"/>
<evidence type="ECO:0000256" key="4">
    <source>
        <dbReference type="ARBA" id="ARBA00022840"/>
    </source>
</evidence>
<dbReference type="STRING" id="27342.A0A0H2RTH6"/>
<proteinExistence type="inferred from homology"/>
<keyword evidence="7" id="KW-1133">Transmembrane helix</keyword>
<dbReference type="GO" id="GO:0005741">
    <property type="term" value="C:mitochondrial outer membrane"/>
    <property type="evidence" value="ECO:0007669"/>
    <property type="project" value="UniProtKB-SubCell"/>
</dbReference>
<evidence type="ECO:0000256" key="6">
    <source>
        <dbReference type="RuleBase" id="RU003651"/>
    </source>
</evidence>